<proteinExistence type="predicted"/>
<dbReference type="InterPro" id="IPR013610">
    <property type="entry name" value="ArdC_N"/>
</dbReference>
<sequence>MRKDEKLRTIYETIAPYITRTGNNWRDYLTFGARFFKHSFDNMLLIYAQNPDVTMLATTKQWNQAGRYVNSGAKGIAVCEYENARLTIKYLFDISQTNGRAIKPTDWQLTENTKSEISKRLAFSHGFEDGGFPDLLHHLAAEAVSDHYEAYLQDLSVDIDGNLFSELPEGGFEAQFVDLLTTA</sequence>
<dbReference type="Proteomes" id="UP000515909">
    <property type="component" value="Chromosome"/>
</dbReference>
<evidence type="ECO:0000313" key="2">
    <source>
        <dbReference type="EMBL" id="QNK40501.1"/>
    </source>
</evidence>
<feature type="domain" description="N-terminal" evidence="1">
    <location>
        <begin position="30"/>
        <end position="83"/>
    </location>
</feature>
<dbReference type="EMBL" id="CP060286">
    <property type="protein sequence ID" value="QNK40501.1"/>
    <property type="molecule type" value="Genomic_DNA"/>
</dbReference>
<gene>
    <name evidence="2" type="ORF">HCR03_17955</name>
</gene>
<evidence type="ECO:0000313" key="3">
    <source>
        <dbReference type="Proteomes" id="UP000515909"/>
    </source>
</evidence>
<protein>
    <recommendedName>
        <fullName evidence="1">N-terminal domain-containing protein</fullName>
    </recommendedName>
</protein>
<dbReference type="RefSeq" id="WP_187035742.1">
    <property type="nucleotide sequence ID" value="NZ_CP060286.1"/>
</dbReference>
<evidence type="ECO:0000259" key="1">
    <source>
        <dbReference type="Pfam" id="PF08401"/>
    </source>
</evidence>
<organism evidence="2 3">
    <name type="scientific">Caproicibacter fermentans</name>
    <dbReference type="NCBI Taxonomy" id="2576756"/>
    <lineage>
        <taxon>Bacteria</taxon>
        <taxon>Bacillati</taxon>
        <taxon>Bacillota</taxon>
        <taxon>Clostridia</taxon>
        <taxon>Eubacteriales</taxon>
        <taxon>Acutalibacteraceae</taxon>
        <taxon>Caproicibacter</taxon>
    </lineage>
</organism>
<dbReference type="KEGG" id="cfem:HCR03_17955"/>
<name>A0A7G8TA60_9FIRM</name>
<dbReference type="Pfam" id="PF08401">
    <property type="entry name" value="ArdcN"/>
    <property type="match status" value="1"/>
</dbReference>
<dbReference type="AlphaFoldDB" id="A0A7G8TA60"/>
<reference evidence="2 3" key="1">
    <citation type="submission" date="2020-08" db="EMBL/GenBank/DDBJ databases">
        <title>The isolate Caproiciproducens sp. 7D4C2 produces n-caproate at mildly acidic conditions from hexoses: genome and rBOX comparison with related strains and chain-elongating bacteria.</title>
        <authorList>
            <person name="Esquivel-Elizondo S."/>
            <person name="Bagci C."/>
            <person name="Temovska M."/>
            <person name="Jeon B.S."/>
            <person name="Bessarab I."/>
            <person name="Williams R.B.H."/>
            <person name="Huson D.H."/>
            <person name="Angenent L.T."/>
        </authorList>
    </citation>
    <scope>NUCLEOTIDE SEQUENCE [LARGE SCALE GENOMIC DNA]</scope>
    <source>
        <strain evidence="2 3">7D4C2</strain>
    </source>
</reference>
<accession>A0A7G8TA60</accession>